<dbReference type="SUPFAM" id="SSF52047">
    <property type="entry name" value="RNI-like"/>
    <property type="match status" value="1"/>
</dbReference>
<dbReference type="SUPFAM" id="SSF81383">
    <property type="entry name" value="F-box domain"/>
    <property type="match status" value="1"/>
</dbReference>
<accession>A0AAW0DKL9</accession>
<reference evidence="3 4" key="1">
    <citation type="submission" date="2024-01" db="EMBL/GenBank/DDBJ databases">
        <title>A draft genome for a cacao thread blight-causing isolate of Paramarasmius palmivorus.</title>
        <authorList>
            <person name="Baruah I.K."/>
            <person name="Bukari Y."/>
            <person name="Amoako-Attah I."/>
            <person name="Meinhardt L.W."/>
            <person name="Bailey B.A."/>
            <person name="Cohen S.P."/>
        </authorList>
    </citation>
    <scope>NUCLEOTIDE SEQUENCE [LARGE SCALE GENOMIC DNA]</scope>
    <source>
        <strain evidence="3 4">GH-12</strain>
    </source>
</reference>
<comment type="caution">
    <text evidence="3">The sequence shown here is derived from an EMBL/GenBank/DDBJ whole genome shotgun (WGS) entry which is preliminary data.</text>
</comment>
<dbReference type="Gene3D" id="3.80.10.10">
    <property type="entry name" value="Ribonuclease Inhibitor"/>
    <property type="match status" value="1"/>
</dbReference>
<dbReference type="InterPro" id="IPR036047">
    <property type="entry name" value="F-box-like_dom_sf"/>
</dbReference>
<dbReference type="AlphaFoldDB" id="A0AAW0DKL9"/>
<feature type="domain" description="F-box" evidence="2">
    <location>
        <begin position="10"/>
        <end position="61"/>
    </location>
</feature>
<feature type="compositionally biased region" description="Acidic residues" evidence="1">
    <location>
        <begin position="510"/>
        <end position="530"/>
    </location>
</feature>
<name>A0AAW0DKL9_9AGAR</name>
<dbReference type="InterPro" id="IPR032675">
    <property type="entry name" value="LRR_dom_sf"/>
</dbReference>
<dbReference type="Proteomes" id="UP001383192">
    <property type="component" value="Unassembled WGS sequence"/>
</dbReference>
<evidence type="ECO:0000256" key="1">
    <source>
        <dbReference type="SAM" id="MobiDB-lite"/>
    </source>
</evidence>
<protein>
    <recommendedName>
        <fullName evidence="2">F-box domain-containing protein</fullName>
    </recommendedName>
</protein>
<gene>
    <name evidence="3" type="ORF">VNI00_004603</name>
</gene>
<evidence type="ECO:0000259" key="2">
    <source>
        <dbReference type="Pfam" id="PF12937"/>
    </source>
</evidence>
<dbReference type="Pfam" id="PF12937">
    <property type="entry name" value="F-box-like"/>
    <property type="match status" value="1"/>
</dbReference>
<sequence length="545" mass="62213">MHCTQSNSYISLLPNEILREIFKYFIPVSPEDNFRLTLSQICGHWRAIACGLQQLWTYPDFQTPELAKEMLKRLGGAPLHIQFIHAEHTRKTHRMLPSDLIISRTELLYQTFRQASHLETVNLDMPSSLMQELAARHVHTAPALRSLYLFSDGCDLSPDFMGGNAPLLTRLVLDGCGLAYNSPLLHNLTSLDLTGSQHETSFARRLCEALRFMPMLECLDLDEVYCDDPEDSVIAELPKLRRIGLHCTDLSGATIFNHISFPTTTFVQVEVSYPEPPEDVSVDDIEFVWSGIGRMLSPRYFPGGERIIKALAVDGDVEYEGLSFTLKAWDTIPPFDSIIDDRGHLPIPNLHITVDWSERDRESPTFFEWLFKAAIRAFKRLPVLEILRLGAFPRYSENLSNLLIEALEPHLWSTPVHTLIFHVEHAAADLAEMLVYQPDNKPLPLSKLETLVFTYFDFDHQLVEGLYKSLRTRMRQGMKLKKNVVRASENDSGSNMDLFERVVEELDWDFDYTAGEDEDEESDEDGDQEESNNTKTNSESTESDP</sequence>
<dbReference type="InterPro" id="IPR001810">
    <property type="entry name" value="F-box_dom"/>
</dbReference>
<keyword evidence="4" id="KW-1185">Reference proteome</keyword>
<feature type="compositionally biased region" description="Polar residues" evidence="1">
    <location>
        <begin position="533"/>
        <end position="545"/>
    </location>
</feature>
<evidence type="ECO:0000313" key="3">
    <source>
        <dbReference type="EMBL" id="KAK7051624.1"/>
    </source>
</evidence>
<organism evidence="3 4">
    <name type="scientific">Paramarasmius palmivorus</name>
    <dbReference type="NCBI Taxonomy" id="297713"/>
    <lineage>
        <taxon>Eukaryota</taxon>
        <taxon>Fungi</taxon>
        <taxon>Dikarya</taxon>
        <taxon>Basidiomycota</taxon>
        <taxon>Agaricomycotina</taxon>
        <taxon>Agaricomycetes</taxon>
        <taxon>Agaricomycetidae</taxon>
        <taxon>Agaricales</taxon>
        <taxon>Marasmiineae</taxon>
        <taxon>Marasmiaceae</taxon>
        <taxon>Paramarasmius</taxon>
    </lineage>
</organism>
<evidence type="ECO:0000313" key="4">
    <source>
        <dbReference type="Proteomes" id="UP001383192"/>
    </source>
</evidence>
<dbReference type="EMBL" id="JAYKXP010000012">
    <property type="protein sequence ID" value="KAK7051624.1"/>
    <property type="molecule type" value="Genomic_DNA"/>
</dbReference>
<proteinExistence type="predicted"/>
<dbReference type="Gene3D" id="1.20.1280.50">
    <property type="match status" value="1"/>
</dbReference>
<feature type="region of interest" description="Disordered" evidence="1">
    <location>
        <begin position="510"/>
        <end position="545"/>
    </location>
</feature>